<evidence type="ECO:0000256" key="5">
    <source>
        <dbReference type="ARBA" id="ARBA00022801"/>
    </source>
</evidence>
<evidence type="ECO:0000256" key="9">
    <source>
        <dbReference type="ARBA" id="ARBA00052017"/>
    </source>
</evidence>
<proteinExistence type="inferred from homology"/>
<feature type="binding site" evidence="10">
    <location>
        <position position="69"/>
    </location>
    <ligand>
        <name>substrate</name>
    </ligand>
</feature>
<evidence type="ECO:0000313" key="13">
    <source>
        <dbReference type="Proteomes" id="UP000196573"/>
    </source>
</evidence>
<dbReference type="EC" id="3.6.1.66" evidence="10"/>
<dbReference type="CDD" id="cd00515">
    <property type="entry name" value="HAM1"/>
    <property type="match status" value="1"/>
</dbReference>
<feature type="binding site" evidence="10">
    <location>
        <begin position="7"/>
        <end position="12"/>
    </location>
    <ligand>
        <name>substrate</name>
    </ligand>
</feature>
<feature type="binding site" evidence="10">
    <location>
        <position position="68"/>
    </location>
    <ligand>
        <name>Mg(2+)</name>
        <dbReference type="ChEBI" id="CHEBI:18420"/>
    </ligand>
</feature>
<keyword evidence="6 10" id="KW-0460">Magnesium</keyword>
<dbReference type="GO" id="GO:0005829">
    <property type="term" value="C:cytosol"/>
    <property type="evidence" value="ECO:0007669"/>
    <property type="project" value="TreeGrafter"/>
</dbReference>
<comment type="catalytic activity">
    <reaction evidence="9 10">
        <text>XTP + H2O = XMP + diphosphate + H(+)</text>
        <dbReference type="Rhea" id="RHEA:28610"/>
        <dbReference type="ChEBI" id="CHEBI:15377"/>
        <dbReference type="ChEBI" id="CHEBI:15378"/>
        <dbReference type="ChEBI" id="CHEBI:33019"/>
        <dbReference type="ChEBI" id="CHEBI:57464"/>
        <dbReference type="ChEBI" id="CHEBI:61314"/>
        <dbReference type="EC" id="3.6.1.66"/>
    </reaction>
</comment>
<dbReference type="FunFam" id="3.90.950.10:FF:000001">
    <property type="entry name" value="dITP/XTP pyrophosphatase"/>
    <property type="match status" value="1"/>
</dbReference>
<dbReference type="PANTHER" id="PTHR11067">
    <property type="entry name" value="INOSINE TRIPHOSPHATE PYROPHOSPHATASE/HAM1 PROTEIN"/>
    <property type="match status" value="1"/>
</dbReference>
<organism evidence="12 13">
    <name type="scientific">Parendozoicomonas haliclonae</name>
    <dbReference type="NCBI Taxonomy" id="1960125"/>
    <lineage>
        <taxon>Bacteria</taxon>
        <taxon>Pseudomonadati</taxon>
        <taxon>Pseudomonadota</taxon>
        <taxon>Gammaproteobacteria</taxon>
        <taxon>Oceanospirillales</taxon>
        <taxon>Endozoicomonadaceae</taxon>
        <taxon>Parendozoicomonas</taxon>
    </lineage>
</organism>
<dbReference type="SUPFAM" id="SSF52972">
    <property type="entry name" value="ITPase-like"/>
    <property type="match status" value="1"/>
</dbReference>
<comment type="function">
    <text evidence="10">Pyrophosphatase that catalyzes the hydrolysis of nucleoside triphosphates to their monophosphate derivatives, with a high preference for the non-canonical purine nucleotides XTP (xanthosine triphosphate), dITP (deoxyinosine triphosphate) and ITP. Seems to function as a house-cleaning enzyme that removes non-canonical purine nucleotides from the nucleotide pool, thus preventing their incorporation into DNA/RNA and avoiding chromosomal lesions.</text>
</comment>
<comment type="subunit">
    <text evidence="2 10">Homodimer.</text>
</comment>
<accession>A0A1X7AJN6</accession>
<evidence type="ECO:0000256" key="4">
    <source>
        <dbReference type="ARBA" id="ARBA00022741"/>
    </source>
</evidence>
<dbReference type="AlphaFoldDB" id="A0A1X7AJN6"/>
<feature type="binding site" evidence="10">
    <location>
        <begin position="181"/>
        <end position="182"/>
    </location>
    <ligand>
        <name>substrate</name>
    </ligand>
</feature>
<evidence type="ECO:0000313" key="12">
    <source>
        <dbReference type="EMBL" id="SMA46208.1"/>
    </source>
</evidence>
<dbReference type="GO" id="GO:0046872">
    <property type="term" value="F:metal ion binding"/>
    <property type="evidence" value="ECO:0007669"/>
    <property type="project" value="UniProtKB-KW"/>
</dbReference>
<dbReference type="OrthoDB" id="9807456at2"/>
<feature type="binding site" evidence="10">
    <location>
        <begin position="153"/>
        <end position="156"/>
    </location>
    <ligand>
        <name>substrate</name>
    </ligand>
</feature>
<evidence type="ECO:0000256" key="7">
    <source>
        <dbReference type="ARBA" id="ARBA00023080"/>
    </source>
</evidence>
<dbReference type="GO" id="GO:0009146">
    <property type="term" value="P:purine nucleoside triphosphate catabolic process"/>
    <property type="evidence" value="ECO:0007669"/>
    <property type="project" value="UniProtKB-UniRule"/>
</dbReference>
<evidence type="ECO:0000256" key="8">
    <source>
        <dbReference type="ARBA" id="ARBA00051875"/>
    </source>
</evidence>
<keyword evidence="13" id="KW-1185">Reference proteome</keyword>
<dbReference type="GO" id="GO:0000166">
    <property type="term" value="F:nucleotide binding"/>
    <property type="evidence" value="ECO:0007669"/>
    <property type="project" value="UniProtKB-KW"/>
</dbReference>
<keyword evidence="3 10" id="KW-0479">Metal-binding</keyword>
<evidence type="ECO:0000256" key="3">
    <source>
        <dbReference type="ARBA" id="ARBA00022723"/>
    </source>
</evidence>
<evidence type="ECO:0000256" key="6">
    <source>
        <dbReference type="ARBA" id="ARBA00022842"/>
    </source>
</evidence>
<dbReference type="InterPro" id="IPR029001">
    <property type="entry name" value="ITPase-like_fam"/>
</dbReference>
<dbReference type="GO" id="GO:0036220">
    <property type="term" value="F:ITP diphosphatase activity"/>
    <property type="evidence" value="ECO:0007669"/>
    <property type="project" value="UniProtKB-UniRule"/>
</dbReference>
<dbReference type="GO" id="GO:0017111">
    <property type="term" value="F:ribonucleoside triphosphate phosphatase activity"/>
    <property type="evidence" value="ECO:0007669"/>
    <property type="project" value="InterPro"/>
</dbReference>
<dbReference type="InterPro" id="IPR020922">
    <property type="entry name" value="dITP/XTP_pyrophosphatase"/>
</dbReference>
<feature type="active site" description="Proton acceptor" evidence="10">
    <location>
        <position position="68"/>
    </location>
</feature>
<dbReference type="GO" id="GO:0009117">
    <property type="term" value="P:nucleotide metabolic process"/>
    <property type="evidence" value="ECO:0007669"/>
    <property type="project" value="UniProtKB-KW"/>
</dbReference>
<evidence type="ECO:0000256" key="2">
    <source>
        <dbReference type="ARBA" id="ARBA00011738"/>
    </source>
</evidence>
<comment type="catalytic activity">
    <reaction evidence="8 10">
        <text>dITP + H2O = dIMP + diphosphate + H(+)</text>
        <dbReference type="Rhea" id="RHEA:28342"/>
        <dbReference type="ChEBI" id="CHEBI:15377"/>
        <dbReference type="ChEBI" id="CHEBI:15378"/>
        <dbReference type="ChEBI" id="CHEBI:33019"/>
        <dbReference type="ChEBI" id="CHEBI:61194"/>
        <dbReference type="ChEBI" id="CHEBI:61382"/>
        <dbReference type="EC" id="3.6.1.66"/>
    </reaction>
</comment>
<dbReference type="GO" id="GO:0035870">
    <property type="term" value="F:dITP diphosphatase activity"/>
    <property type="evidence" value="ECO:0007669"/>
    <property type="project" value="UniProtKB-UniRule"/>
</dbReference>
<dbReference type="Pfam" id="PF01725">
    <property type="entry name" value="Ham1p_like"/>
    <property type="match status" value="1"/>
</dbReference>
<feature type="binding site" evidence="10">
    <location>
        <position position="176"/>
    </location>
    <ligand>
        <name>substrate</name>
    </ligand>
</feature>
<dbReference type="EMBL" id="FWPT01000004">
    <property type="protein sequence ID" value="SMA46208.1"/>
    <property type="molecule type" value="Genomic_DNA"/>
</dbReference>
<gene>
    <name evidence="12" type="primary">rdgB</name>
    <name evidence="12" type="ORF">EHSB41UT_02100</name>
</gene>
<comment type="catalytic activity">
    <reaction evidence="10">
        <text>ITP + H2O = IMP + diphosphate + H(+)</text>
        <dbReference type="Rhea" id="RHEA:29399"/>
        <dbReference type="ChEBI" id="CHEBI:15377"/>
        <dbReference type="ChEBI" id="CHEBI:15378"/>
        <dbReference type="ChEBI" id="CHEBI:33019"/>
        <dbReference type="ChEBI" id="CHEBI:58053"/>
        <dbReference type="ChEBI" id="CHEBI:61402"/>
        <dbReference type="EC" id="3.6.1.66"/>
    </reaction>
</comment>
<dbReference type="HAMAP" id="MF_01405">
    <property type="entry name" value="Non_canon_purine_NTPase"/>
    <property type="match status" value="1"/>
</dbReference>
<evidence type="ECO:0000256" key="10">
    <source>
        <dbReference type="HAMAP-Rule" id="MF_01405"/>
    </source>
</evidence>
<evidence type="ECO:0000256" key="1">
    <source>
        <dbReference type="ARBA" id="ARBA00008023"/>
    </source>
</evidence>
<dbReference type="Gene3D" id="3.90.950.10">
    <property type="match status" value="1"/>
</dbReference>
<dbReference type="InterPro" id="IPR002637">
    <property type="entry name" value="RdgB/HAM1"/>
</dbReference>
<keyword evidence="4 10" id="KW-0547">Nucleotide-binding</keyword>
<feature type="binding site" evidence="10">
    <location>
        <position position="39"/>
    </location>
    <ligand>
        <name>Mg(2+)</name>
        <dbReference type="ChEBI" id="CHEBI:18420"/>
    </ligand>
</feature>
<comment type="cofactor">
    <cofactor evidence="10">
        <name>Mg(2+)</name>
        <dbReference type="ChEBI" id="CHEBI:18420"/>
    </cofactor>
    <text evidence="10">Binds 1 Mg(2+) ion per subunit.</text>
</comment>
<name>A0A1X7AJN6_9GAMM</name>
<comment type="similarity">
    <text evidence="1 10 11">Belongs to the HAM1 NTPase family.</text>
</comment>
<dbReference type="PANTHER" id="PTHR11067:SF9">
    <property type="entry name" value="INOSINE TRIPHOSPHATE PYROPHOSPHATASE"/>
    <property type="match status" value="1"/>
</dbReference>
<reference evidence="12 13" key="1">
    <citation type="submission" date="2017-03" db="EMBL/GenBank/DDBJ databases">
        <authorList>
            <person name="Afonso C.L."/>
            <person name="Miller P.J."/>
            <person name="Scott M.A."/>
            <person name="Spackman E."/>
            <person name="Goraichik I."/>
            <person name="Dimitrov K.M."/>
            <person name="Suarez D.L."/>
            <person name="Swayne D.E."/>
        </authorList>
    </citation>
    <scope>NUCLEOTIDE SEQUENCE [LARGE SCALE GENOMIC DNA]</scope>
    <source>
        <strain evidence="12">SB41UT1</strain>
    </source>
</reference>
<dbReference type="Proteomes" id="UP000196573">
    <property type="component" value="Unassembled WGS sequence"/>
</dbReference>
<dbReference type="GO" id="GO:0036222">
    <property type="term" value="F:XTP diphosphatase activity"/>
    <property type="evidence" value="ECO:0007669"/>
    <property type="project" value="UniProtKB-UniRule"/>
</dbReference>
<keyword evidence="5 10" id="KW-0378">Hydrolase</keyword>
<evidence type="ECO:0000256" key="11">
    <source>
        <dbReference type="RuleBase" id="RU003781"/>
    </source>
</evidence>
<dbReference type="RefSeq" id="WP_087109871.1">
    <property type="nucleotide sequence ID" value="NZ_CBCSCN010000002.1"/>
</dbReference>
<sequence>MEVVIATGNMGKLAEFRQMLAPLDMTLRVQSEFNTESAEETGLTFVENAILKARHAARISGLPAIADDSGLEVEYLKGAPGIYSSRFSGENASDIDNIQKLLHELDGVPTELRKARFQCVLVYMRHADDPIPVICQGSWEGYILEQPLGDNGHGYDPVFFVPGMHCSAAELSAEQKNSMSHRAVAMAKLLEELKNL</sequence>
<dbReference type="NCBIfam" id="TIGR00042">
    <property type="entry name" value="RdgB/HAM1 family non-canonical purine NTP pyrophosphatase"/>
    <property type="match status" value="1"/>
</dbReference>
<keyword evidence="7 10" id="KW-0546">Nucleotide metabolism</keyword>
<protein>
    <recommendedName>
        <fullName evidence="10">dITP/XTP pyrophosphatase</fullName>
        <ecNumber evidence="10">3.6.1.66</ecNumber>
    </recommendedName>
    <alternativeName>
        <fullName evidence="10">Non-canonical purine NTP pyrophosphatase</fullName>
    </alternativeName>
    <alternativeName>
        <fullName evidence="10">Non-standard purine NTP pyrophosphatase</fullName>
    </alternativeName>
    <alternativeName>
        <fullName evidence="10">Nucleoside-triphosphate diphosphatase</fullName>
    </alternativeName>
    <alternativeName>
        <fullName evidence="10">Nucleoside-triphosphate pyrophosphatase</fullName>
        <shortName evidence="10">NTPase</shortName>
    </alternativeName>
</protein>